<reference evidence="2 3" key="1">
    <citation type="journal article" date="2014" name="Genome Announc.">
        <title>Draft genome sequence of the pathogenic fungus Scedosporium apiospermum.</title>
        <authorList>
            <person name="Vandeputte P."/>
            <person name="Ghamrawi S."/>
            <person name="Rechenmann M."/>
            <person name="Iltis A."/>
            <person name="Giraud S."/>
            <person name="Fleury M."/>
            <person name="Thornton C."/>
            <person name="Delhaes L."/>
            <person name="Meyer W."/>
            <person name="Papon N."/>
            <person name="Bouchara J.P."/>
        </authorList>
    </citation>
    <scope>NUCLEOTIDE SEQUENCE [LARGE SCALE GENOMIC DNA]</scope>
    <source>
        <strain evidence="2 3">IHEM 14462</strain>
    </source>
</reference>
<dbReference type="OrthoDB" id="4507572at2759"/>
<dbReference type="Proteomes" id="UP000028545">
    <property type="component" value="Unassembled WGS sequence"/>
</dbReference>
<evidence type="ECO:0000313" key="2">
    <source>
        <dbReference type="EMBL" id="KEZ43153.1"/>
    </source>
</evidence>
<feature type="compositionally biased region" description="Low complexity" evidence="1">
    <location>
        <begin position="703"/>
        <end position="714"/>
    </location>
</feature>
<feature type="compositionally biased region" description="Polar residues" evidence="1">
    <location>
        <begin position="678"/>
        <end position="690"/>
    </location>
</feature>
<feature type="compositionally biased region" description="Polar residues" evidence="1">
    <location>
        <begin position="116"/>
        <end position="129"/>
    </location>
</feature>
<accession>A0A084G741</accession>
<gene>
    <name evidence="2" type="ORF">SAPIO_CDS5048</name>
</gene>
<name>A0A084G741_PSEDA</name>
<evidence type="ECO:0000313" key="3">
    <source>
        <dbReference type="Proteomes" id="UP000028545"/>
    </source>
</evidence>
<feature type="region of interest" description="Disordered" evidence="1">
    <location>
        <begin position="746"/>
        <end position="773"/>
    </location>
</feature>
<feature type="compositionally biased region" description="Low complexity" evidence="1">
    <location>
        <begin position="315"/>
        <end position="325"/>
    </location>
</feature>
<keyword evidence="3" id="KW-1185">Reference proteome</keyword>
<feature type="compositionally biased region" description="Polar residues" evidence="1">
    <location>
        <begin position="508"/>
        <end position="521"/>
    </location>
</feature>
<feature type="compositionally biased region" description="Low complexity" evidence="1">
    <location>
        <begin position="342"/>
        <end position="357"/>
    </location>
</feature>
<dbReference type="PANTHER" id="PTHR42023:SF1">
    <property type="entry name" value="BHLH DOMAIN-CONTAINING PROTEIN"/>
    <property type="match status" value="1"/>
</dbReference>
<comment type="caution">
    <text evidence="2">The sequence shown here is derived from an EMBL/GenBank/DDBJ whole genome shotgun (WGS) entry which is preliminary data.</text>
</comment>
<dbReference type="VEuPathDB" id="FungiDB:SAPIO_CDS5048"/>
<evidence type="ECO:0000256" key="1">
    <source>
        <dbReference type="SAM" id="MobiDB-lite"/>
    </source>
</evidence>
<feature type="compositionally biased region" description="Low complexity" evidence="1">
    <location>
        <begin position="556"/>
        <end position="579"/>
    </location>
</feature>
<dbReference type="RefSeq" id="XP_016642952.1">
    <property type="nucleotide sequence ID" value="XM_016787450.1"/>
</dbReference>
<dbReference type="AlphaFoldDB" id="A0A084G741"/>
<feature type="compositionally biased region" description="Polar residues" evidence="1">
    <location>
        <begin position="655"/>
        <end position="664"/>
    </location>
</feature>
<dbReference type="KEGG" id="sapo:SAPIO_CDS5048"/>
<dbReference type="GeneID" id="27724120"/>
<feature type="compositionally biased region" description="Polar residues" evidence="1">
    <location>
        <begin position="194"/>
        <end position="209"/>
    </location>
</feature>
<feature type="compositionally biased region" description="Low complexity" evidence="1">
    <location>
        <begin position="441"/>
        <end position="452"/>
    </location>
</feature>
<organism evidence="2 3">
    <name type="scientific">Pseudallescheria apiosperma</name>
    <name type="common">Scedosporium apiospermum</name>
    <dbReference type="NCBI Taxonomy" id="563466"/>
    <lineage>
        <taxon>Eukaryota</taxon>
        <taxon>Fungi</taxon>
        <taxon>Dikarya</taxon>
        <taxon>Ascomycota</taxon>
        <taxon>Pezizomycotina</taxon>
        <taxon>Sordariomycetes</taxon>
        <taxon>Hypocreomycetidae</taxon>
        <taxon>Microascales</taxon>
        <taxon>Microascaceae</taxon>
        <taxon>Scedosporium</taxon>
    </lineage>
</organism>
<feature type="compositionally biased region" description="Low complexity" evidence="1">
    <location>
        <begin position="528"/>
        <end position="543"/>
    </location>
</feature>
<feature type="region of interest" description="Disordered" evidence="1">
    <location>
        <begin position="166"/>
        <end position="273"/>
    </location>
</feature>
<dbReference type="OMA" id="YATSAHT"/>
<feature type="compositionally biased region" description="Basic and acidic residues" evidence="1">
    <location>
        <begin position="230"/>
        <end position="242"/>
    </location>
</feature>
<dbReference type="PANTHER" id="PTHR42023">
    <property type="entry name" value="BHLH DOMAIN-CONTAINING PROTEIN"/>
    <property type="match status" value="1"/>
</dbReference>
<dbReference type="HOGENOM" id="CLU_018148_0_0_1"/>
<protein>
    <submittedName>
        <fullName evidence="2">Uncharacterized protein</fullName>
    </submittedName>
</protein>
<proteinExistence type="predicted"/>
<dbReference type="EMBL" id="JOWA01000096">
    <property type="protein sequence ID" value="KEZ43153.1"/>
    <property type="molecule type" value="Genomic_DNA"/>
</dbReference>
<feature type="region of interest" description="Disordered" evidence="1">
    <location>
        <begin position="305"/>
        <end position="595"/>
    </location>
</feature>
<feature type="region of interest" description="Disordered" evidence="1">
    <location>
        <begin position="655"/>
        <end position="731"/>
    </location>
</feature>
<feature type="region of interest" description="Disordered" evidence="1">
    <location>
        <begin position="93"/>
        <end position="129"/>
    </location>
</feature>
<sequence>MARQKAHDPPPRTSSRKGVFYYNYSHQSTGNGQIPSVAAQEKPVLRGSDLVNLGETDFQQTHQQFRTPKGKGLGIINKFYKPQVRPPLETFALPPTPDELSPDETTLPSIPPPLETPTQPRGRTITRNNSTWRPTSAVYSHNPLVTADFANLATYNYYGAGAEGISPPSSPDIGTSGQGRDVSPIDELPDKSGFDQQPTRQASTSQPKSNIPMMRRQRRQTQEAAAATLRETKSRERLRDRSQQQQGVSSDAAAAYPGGPSTQTATGRQVFKMAKGREMKWDAMTGEPTLGPKGYSAQVKPAEYAQEFGTHSNPASSALSRLRSAQNNFSDKVRRIRGGESTGPSSPSGIPTRSAPLSPEPEPRVPERSPTAPPVQVSATARPPRNSSLTARPEWKGGSGRVALVDPVHDTPQDPPLHIPRKSSKRSPNVSRGARGGPGGPLSLSPVSPSGSETSLSRPDDPTTTTATRKPIPSPLASPDPSISTRAPGKDYPSPPNSGSAIPGSYATGPSSPIQPVTGSLPNYRLDSAPATAAPAPIPSSTINIDATKAIRRKPATSTTAAPTTSSPPTASNAGTTATNRPPAHHNPHFSTASSVYSQFDPAPINYSNVTTNVSNITVTTHSPASGPATQPAATVAEDNWVQPPSRFSVTTYATSAHTGSPSLSIDADRPPMPTPPQAFSQLQTTSSSPSRKDNVVITMNQPYMSSPYTTSSPDRAKAAKPMGPRDAIPNYVRSNTWGDSGSSVFGNDGRPGSVASTSKALPPAPPEARHGNDRVGYLNARLESLANRRININRSIKKMTEMMPTDNLMASDAVLKKREIEKIKIEGLKLELSEVQREEYELGLKLHRAYKRQDREAEFEPTTLWVRRAGS</sequence>